<keyword evidence="1" id="KW-0479">Metal-binding</keyword>
<reference evidence="4" key="1">
    <citation type="submission" date="2020-05" db="EMBL/GenBank/DDBJ databases">
        <title>Phylogenomic resolution of chytrid fungi.</title>
        <authorList>
            <person name="Stajich J.E."/>
            <person name="Amses K."/>
            <person name="Simmons R."/>
            <person name="Seto K."/>
            <person name="Myers J."/>
            <person name="Bonds A."/>
            <person name="Quandt C.A."/>
            <person name="Barry K."/>
            <person name="Liu P."/>
            <person name="Grigoriev I."/>
            <person name="Longcore J.E."/>
            <person name="James T.Y."/>
        </authorList>
    </citation>
    <scope>NUCLEOTIDE SEQUENCE</scope>
    <source>
        <strain evidence="4">JEL0476</strain>
    </source>
</reference>
<dbReference type="GO" id="GO:0046872">
    <property type="term" value="F:metal ion binding"/>
    <property type="evidence" value="ECO:0007669"/>
    <property type="project" value="UniProtKB-KW"/>
</dbReference>
<dbReference type="PANTHER" id="PTHR11081">
    <property type="entry name" value="FLAP ENDONUCLEASE FAMILY MEMBER"/>
    <property type="match status" value="1"/>
</dbReference>
<proteinExistence type="predicted"/>
<dbReference type="InterPro" id="IPR006084">
    <property type="entry name" value="XPG/Rad2"/>
</dbReference>
<dbReference type="GO" id="GO:0017108">
    <property type="term" value="F:5'-flap endonuclease activity"/>
    <property type="evidence" value="ECO:0007669"/>
    <property type="project" value="TreeGrafter"/>
</dbReference>
<sequence>MGIKNFLPMLRRFAPNSASNWIHLRSFENDRVAVDASCYVYQALYSLDTEKPYLTGIYNFAKNLLALNLKPIFVFDSISKRNPNKRLEAIKRYQRKSLDALRVTRYEKREKRMEKFLEIIGDLALLSKNEFAITINHAMKNENIKKNFKLINFNLNKIKTDSDAEFFKLQNKSSEKEEVLIKNNIAENLAQYSDQLLETFSEETLPKPEINNLKYEFDLLNEVLQKKKVDAKDMENVETTKKIFSVELKTLKSRTARIKKDMILELMEMYNMALIYVNVYLIF</sequence>
<name>A0AAD5U9L3_9FUNG</name>
<feature type="domain" description="XPG N-terminal" evidence="3">
    <location>
        <begin position="1"/>
        <end position="99"/>
    </location>
</feature>
<gene>
    <name evidence="4" type="ORF">HK099_006535</name>
</gene>
<keyword evidence="5" id="KW-1185">Reference proteome</keyword>
<evidence type="ECO:0000256" key="1">
    <source>
        <dbReference type="ARBA" id="ARBA00022723"/>
    </source>
</evidence>
<evidence type="ECO:0000313" key="4">
    <source>
        <dbReference type="EMBL" id="KAJ3225595.1"/>
    </source>
</evidence>
<evidence type="ECO:0000259" key="3">
    <source>
        <dbReference type="SMART" id="SM00485"/>
    </source>
</evidence>
<evidence type="ECO:0000313" key="5">
    <source>
        <dbReference type="Proteomes" id="UP001211065"/>
    </source>
</evidence>
<organism evidence="4 5">
    <name type="scientific">Clydaea vesicula</name>
    <dbReference type="NCBI Taxonomy" id="447962"/>
    <lineage>
        <taxon>Eukaryota</taxon>
        <taxon>Fungi</taxon>
        <taxon>Fungi incertae sedis</taxon>
        <taxon>Chytridiomycota</taxon>
        <taxon>Chytridiomycota incertae sedis</taxon>
        <taxon>Chytridiomycetes</taxon>
        <taxon>Lobulomycetales</taxon>
        <taxon>Lobulomycetaceae</taxon>
        <taxon>Clydaea</taxon>
    </lineage>
</organism>
<dbReference type="PANTHER" id="PTHR11081:SF9">
    <property type="entry name" value="FLAP ENDONUCLEASE 1"/>
    <property type="match status" value="1"/>
</dbReference>
<dbReference type="InterPro" id="IPR029060">
    <property type="entry name" value="PIN-like_dom_sf"/>
</dbReference>
<dbReference type="InterPro" id="IPR006085">
    <property type="entry name" value="XPG_DNA_repair_N"/>
</dbReference>
<dbReference type="Gene3D" id="3.40.50.1010">
    <property type="entry name" value="5'-nuclease"/>
    <property type="match status" value="1"/>
</dbReference>
<dbReference type="Proteomes" id="UP001211065">
    <property type="component" value="Unassembled WGS sequence"/>
</dbReference>
<dbReference type="Pfam" id="PF00752">
    <property type="entry name" value="XPG_N"/>
    <property type="match status" value="1"/>
</dbReference>
<dbReference type="EMBL" id="JADGJW010000057">
    <property type="protein sequence ID" value="KAJ3225595.1"/>
    <property type="molecule type" value="Genomic_DNA"/>
</dbReference>
<accession>A0AAD5U9L3</accession>
<evidence type="ECO:0000256" key="2">
    <source>
        <dbReference type="ARBA" id="ARBA00022842"/>
    </source>
</evidence>
<keyword evidence="2" id="KW-0460">Magnesium</keyword>
<dbReference type="SUPFAM" id="SSF88723">
    <property type="entry name" value="PIN domain-like"/>
    <property type="match status" value="1"/>
</dbReference>
<protein>
    <recommendedName>
        <fullName evidence="3">XPG N-terminal domain-containing protein</fullName>
    </recommendedName>
</protein>
<dbReference type="SMART" id="SM00485">
    <property type="entry name" value="XPGN"/>
    <property type="match status" value="1"/>
</dbReference>
<dbReference type="AlphaFoldDB" id="A0AAD5U9L3"/>
<comment type="caution">
    <text evidence="4">The sequence shown here is derived from an EMBL/GenBank/DDBJ whole genome shotgun (WGS) entry which is preliminary data.</text>
</comment>